<dbReference type="RefSeq" id="WP_238198817.1">
    <property type="nucleotide sequence ID" value="NZ_BPQZ01000027.1"/>
</dbReference>
<comment type="caution">
    <text evidence="8">The sequence shown here is derived from an EMBL/GenBank/DDBJ whole genome shotgun (WGS) entry which is preliminary data.</text>
</comment>
<dbReference type="PROSITE" id="PS01279">
    <property type="entry name" value="PCMT"/>
    <property type="match status" value="1"/>
</dbReference>
<dbReference type="NCBIfam" id="TIGR00080">
    <property type="entry name" value="pimt"/>
    <property type="match status" value="1"/>
</dbReference>
<dbReference type="NCBIfam" id="NF001453">
    <property type="entry name" value="PRK00312.1"/>
    <property type="match status" value="1"/>
</dbReference>
<evidence type="ECO:0000313" key="9">
    <source>
        <dbReference type="Proteomes" id="UP001157440"/>
    </source>
</evidence>
<name>A0AA37WU14_9HYPH</name>
<dbReference type="AlphaFoldDB" id="A0AA37WU14"/>
<evidence type="ECO:0000313" key="8">
    <source>
        <dbReference type="EMBL" id="GLS71682.1"/>
    </source>
</evidence>
<comment type="subcellular location">
    <subcellularLocation>
        <location evidence="1 7">Cytoplasm</location>
    </subcellularLocation>
</comment>
<dbReference type="EMBL" id="BSPL01000018">
    <property type="protein sequence ID" value="GLS71682.1"/>
    <property type="molecule type" value="Genomic_DNA"/>
</dbReference>
<evidence type="ECO:0000256" key="3">
    <source>
        <dbReference type="ARBA" id="ARBA00022490"/>
    </source>
</evidence>
<evidence type="ECO:0000256" key="1">
    <source>
        <dbReference type="ARBA" id="ARBA00004496"/>
    </source>
</evidence>
<dbReference type="CDD" id="cd02440">
    <property type="entry name" value="AdoMet_MTases"/>
    <property type="match status" value="1"/>
</dbReference>
<protein>
    <recommendedName>
        <fullName evidence="7">Protein-L-isoaspartate O-methyltransferase</fullName>
        <ecNumber evidence="7">2.1.1.77</ecNumber>
    </recommendedName>
    <alternativeName>
        <fullName evidence="7">L-isoaspartyl protein carboxyl methyltransferase</fullName>
    </alternativeName>
    <alternativeName>
        <fullName evidence="7">Protein L-isoaspartyl methyltransferase</fullName>
    </alternativeName>
    <alternativeName>
        <fullName evidence="7">Protein-beta-aspartate methyltransferase</fullName>
        <shortName evidence="7">PIMT</shortName>
    </alternativeName>
</protein>
<evidence type="ECO:0000256" key="7">
    <source>
        <dbReference type="HAMAP-Rule" id="MF_00090"/>
    </source>
</evidence>
<dbReference type="Proteomes" id="UP001157440">
    <property type="component" value="Unassembled WGS sequence"/>
</dbReference>
<keyword evidence="3 7" id="KW-0963">Cytoplasm</keyword>
<evidence type="ECO:0000256" key="2">
    <source>
        <dbReference type="ARBA" id="ARBA00005369"/>
    </source>
</evidence>
<keyword evidence="6 7" id="KW-0949">S-adenosyl-L-methionine</keyword>
<comment type="similarity">
    <text evidence="2 7">Belongs to the methyltransferase superfamily. L-isoaspartyl/D-aspartyl protein methyltransferase family.</text>
</comment>
<reference evidence="9" key="1">
    <citation type="journal article" date="2019" name="Int. J. Syst. Evol. Microbiol.">
        <title>The Global Catalogue of Microorganisms (GCM) 10K type strain sequencing project: providing services to taxonomists for standard genome sequencing and annotation.</title>
        <authorList>
            <consortium name="The Broad Institute Genomics Platform"/>
            <consortium name="The Broad Institute Genome Sequencing Center for Infectious Disease"/>
            <person name="Wu L."/>
            <person name="Ma J."/>
        </authorList>
    </citation>
    <scope>NUCLEOTIDE SEQUENCE [LARGE SCALE GENOMIC DNA]</scope>
    <source>
        <strain evidence="9">NBRC 103632</strain>
    </source>
</reference>
<dbReference type="HAMAP" id="MF_00090">
    <property type="entry name" value="PIMT"/>
    <property type="match status" value="1"/>
</dbReference>
<evidence type="ECO:0000256" key="5">
    <source>
        <dbReference type="ARBA" id="ARBA00022679"/>
    </source>
</evidence>
<dbReference type="PANTHER" id="PTHR11579:SF0">
    <property type="entry name" value="PROTEIN-L-ISOASPARTATE(D-ASPARTATE) O-METHYLTRANSFERASE"/>
    <property type="match status" value="1"/>
</dbReference>
<dbReference type="GO" id="GO:0032259">
    <property type="term" value="P:methylation"/>
    <property type="evidence" value="ECO:0007669"/>
    <property type="project" value="UniProtKB-KW"/>
</dbReference>
<comment type="function">
    <text evidence="7">Catalyzes the methyl esterification of L-isoaspartyl residues in peptides and proteins that result from spontaneous decomposition of normal L-aspartyl and L-asparaginyl residues. It plays a role in the repair and/or degradation of damaged proteins.</text>
</comment>
<dbReference type="PANTHER" id="PTHR11579">
    <property type="entry name" value="PROTEIN-L-ISOASPARTATE O-METHYLTRANSFERASE"/>
    <property type="match status" value="1"/>
</dbReference>
<accession>A0AA37WU14</accession>
<dbReference type="GO" id="GO:0030091">
    <property type="term" value="P:protein repair"/>
    <property type="evidence" value="ECO:0007669"/>
    <property type="project" value="UniProtKB-UniRule"/>
</dbReference>
<comment type="catalytic activity">
    <reaction evidence="7">
        <text>[protein]-L-isoaspartate + S-adenosyl-L-methionine = [protein]-L-isoaspartate alpha-methyl ester + S-adenosyl-L-homocysteine</text>
        <dbReference type="Rhea" id="RHEA:12705"/>
        <dbReference type="Rhea" id="RHEA-COMP:12143"/>
        <dbReference type="Rhea" id="RHEA-COMP:12144"/>
        <dbReference type="ChEBI" id="CHEBI:57856"/>
        <dbReference type="ChEBI" id="CHEBI:59789"/>
        <dbReference type="ChEBI" id="CHEBI:90596"/>
        <dbReference type="ChEBI" id="CHEBI:90598"/>
        <dbReference type="EC" id="2.1.1.77"/>
    </reaction>
</comment>
<dbReference type="SUPFAM" id="SSF53335">
    <property type="entry name" value="S-adenosyl-L-methionine-dependent methyltransferases"/>
    <property type="match status" value="1"/>
</dbReference>
<dbReference type="GO" id="GO:0004719">
    <property type="term" value="F:protein-L-isoaspartate (D-aspartate) O-methyltransferase activity"/>
    <property type="evidence" value="ECO:0007669"/>
    <property type="project" value="UniProtKB-UniRule"/>
</dbReference>
<organism evidence="8 9">
    <name type="scientific">Methylobacterium tardum</name>
    <dbReference type="NCBI Taxonomy" id="374432"/>
    <lineage>
        <taxon>Bacteria</taxon>
        <taxon>Pseudomonadati</taxon>
        <taxon>Pseudomonadota</taxon>
        <taxon>Alphaproteobacteria</taxon>
        <taxon>Hyphomicrobiales</taxon>
        <taxon>Methylobacteriaceae</taxon>
        <taxon>Methylobacterium</taxon>
    </lineage>
</organism>
<evidence type="ECO:0000256" key="6">
    <source>
        <dbReference type="ARBA" id="ARBA00022691"/>
    </source>
</evidence>
<feature type="active site" evidence="7">
    <location>
        <position position="64"/>
    </location>
</feature>
<evidence type="ECO:0000256" key="4">
    <source>
        <dbReference type="ARBA" id="ARBA00022603"/>
    </source>
</evidence>
<proteinExistence type="inferred from homology"/>
<gene>
    <name evidence="7" type="primary">pcm</name>
    <name evidence="8" type="ORF">GCM10007890_36950</name>
</gene>
<sequence>MSMPNHARARSRMVEVQIARRGVRDRAVLKAMQQVPREAFLEPGSARFAYRDTALPIGAGQTISQPYIVAVMIEAAEVRPSDCVLEVGAGSGYAACVLSRIARKVYALERRAVLVNAARHRFETLGYGNVALRFDDGTCGWPEVAPFDAILVSAGAPEVPVALKRQLAVGGRLVIPVGTRRVQTLMKLVRTSENTYQEEACGAVAFVALVGAQGWPEDDGHS</sequence>
<dbReference type="GO" id="GO:0005737">
    <property type="term" value="C:cytoplasm"/>
    <property type="evidence" value="ECO:0007669"/>
    <property type="project" value="UniProtKB-SubCell"/>
</dbReference>
<keyword evidence="5 7" id="KW-0808">Transferase</keyword>
<keyword evidence="9" id="KW-1185">Reference proteome</keyword>
<dbReference type="FunFam" id="3.40.50.150:FF:000010">
    <property type="entry name" value="Protein-L-isoaspartate O-methyltransferase"/>
    <property type="match status" value="1"/>
</dbReference>
<dbReference type="Pfam" id="PF01135">
    <property type="entry name" value="PCMT"/>
    <property type="match status" value="1"/>
</dbReference>
<dbReference type="Gene3D" id="3.40.50.150">
    <property type="entry name" value="Vaccinia Virus protein VP39"/>
    <property type="match status" value="1"/>
</dbReference>
<dbReference type="InterPro" id="IPR029063">
    <property type="entry name" value="SAM-dependent_MTases_sf"/>
</dbReference>
<dbReference type="EC" id="2.1.1.77" evidence="7"/>
<keyword evidence="4 7" id="KW-0489">Methyltransferase</keyword>
<dbReference type="InterPro" id="IPR000682">
    <property type="entry name" value="PCMT"/>
</dbReference>